<reference evidence="2" key="1">
    <citation type="submission" date="2009-03" db="EMBL/GenBank/DDBJ databases">
        <title>Caligus clemensi ESTs and full-length cDNAs.</title>
        <authorList>
            <person name="Yasuike M."/>
            <person name="von Schalburg K."/>
            <person name="Cooper G."/>
            <person name="Leong J."/>
            <person name="Jones S.R.M."/>
            <person name="Koop B.F."/>
        </authorList>
    </citation>
    <scope>NUCLEOTIDE SEQUENCE</scope>
    <source>
        <tissue evidence="2">Whole</tissue>
    </source>
</reference>
<dbReference type="Pfam" id="PF08718">
    <property type="entry name" value="GLTP"/>
    <property type="match status" value="1"/>
</dbReference>
<proteinExistence type="evidence at transcript level"/>
<evidence type="ECO:0000313" key="2">
    <source>
        <dbReference type="EMBL" id="ACO15163.1"/>
    </source>
</evidence>
<accession>C1C1L0</accession>
<dbReference type="GO" id="GO:1902387">
    <property type="term" value="F:ceramide 1-phosphate binding"/>
    <property type="evidence" value="ECO:0007669"/>
    <property type="project" value="TreeGrafter"/>
</dbReference>
<dbReference type="PANTHER" id="PTHR10219">
    <property type="entry name" value="GLYCOLIPID TRANSFER PROTEIN-RELATED"/>
    <property type="match status" value="1"/>
</dbReference>
<name>C1C1L0_CALCM</name>
<dbReference type="PANTHER" id="PTHR10219:SF43">
    <property type="entry name" value="GLYCOLIPID TRANSFER PROTEIN DOMAIN-CONTAINING PROTEIN"/>
    <property type="match status" value="1"/>
</dbReference>
<evidence type="ECO:0000259" key="1">
    <source>
        <dbReference type="Pfam" id="PF08718"/>
    </source>
</evidence>
<sequence>MAADKFSINKLKIDFGECLITSESGQKDVSPGPYLSGYQELYKFLVALGTIFSWVASDVKAKMDVLQSAMVSLPNEYKSLNTSVAHERPLKGDKGAPLRNLLRLHRALEYIIGFLKAVVKLESDDVPCAPVSQETYNNTLAKYHPWVMQKAALLAMKMLPNRGGLFEIIGSNHNRDSVEEELNEAILKMEEAYNRMQLAFDECGMLNLP</sequence>
<organism evidence="2">
    <name type="scientific">Caligus clemensi</name>
    <name type="common">Sea louse</name>
    <dbReference type="NCBI Taxonomy" id="344056"/>
    <lineage>
        <taxon>Eukaryota</taxon>
        <taxon>Metazoa</taxon>
        <taxon>Ecdysozoa</taxon>
        <taxon>Arthropoda</taxon>
        <taxon>Crustacea</taxon>
        <taxon>Multicrustacea</taxon>
        <taxon>Hexanauplia</taxon>
        <taxon>Copepoda</taxon>
        <taxon>Siphonostomatoida</taxon>
        <taxon>Caligidae</taxon>
        <taxon>Caligus</taxon>
    </lineage>
</organism>
<protein>
    <submittedName>
        <fullName evidence="2">Glycolipid transfer protein domain-containing protein 1</fullName>
    </submittedName>
</protein>
<dbReference type="AlphaFoldDB" id="C1C1L0"/>
<feature type="domain" description="Glycolipid transfer protein" evidence="1">
    <location>
        <begin position="33"/>
        <end position="170"/>
    </location>
</feature>
<dbReference type="EMBL" id="BT080739">
    <property type="protein sequence ID" value="ACO15163.1"/>
    <property type="molecule type" value="mRNA"/>
</dbReference>
<dbReference type="Gene3D" id="1.10.3520.10">
    <property type="entry name" value="Glycolipid transfer protein"/>
    <property type="match status" value="1"/>
</dbReference>
<dbReference type="InterPro" id="IPR036497">
    <property type="entry name" value="GLTP_sf"/>
</dbReference>
<gene>
    <name evidence="2" type="primary">GLTD1</name>
</gene>
<dbReference type="GO" id="GO:1902388">
    <property type="term" value="F:ceramide 1-phosphate transfer activity"/>
    <property type="evidence" value="ECO:0007669"/>
    <property type="project" value="TreeGrafter"/>
</dbReference>
<dbReference type="GO" id="GO:0016020">
    <property type="term" value="C:membrane"/>
    <property type="evidence" value="ECO:0007669"/>
    <property type="project" value="TreeGrafter"/>
</dbReference>
<dbReference type="InterPro" id="IPR014830">
    <property type="entry name" value="Glycolipid_transfer_prot_dom"/>
</dbReference>
<dbReference type="GO" id="GO:0005829">
    <property type="term" value="C:cytosol"/>
    <property type="evidence" value="ECO:0007669"/>
    <property type="project" value="TreeGrafter"/>
</dbReference>
<dbReference type="SUPFAM" id="SSF110004">
    <property type="entry name" value="Glycolipid transfer protein, GLTP"/>
    <property type="match status" value="1"/>
</dbReference>